<sequence length="339" mass="37807">MGKQHFAKWNGDDIFLFHNIVYHFLGERIVSKNANKRNLFGFWLLGLCNNFAYVVMLSAAHDILGQSKTENKEGKNDTESIAYSLYSNSSGNATNGNNNSLGCNPLSTGTILLADILPTLLIKLTAPFYMNRLNYHLRVGSCILFAFASFFLVAFSNVLWVSLLGVVCASISGGFGEITILSFSAHFDKNVVSTWSSGTGAAGLFGALSYAGLISAGLTPKITVLVMNIVPFLMGVSFWYILEYPTHLQNSWKSLYSPDYSDYHQEHTAIISESSREDHAEQTTESFTLVEKLAVVKSLLKYMVPLALVYFAEYFINQGLHELIFFKGIWITPAEQYRW</sequence>
<evidence type="ECO:0000256" key="4">
    <source>
        <dbReference type="ARBA" id="ARBA00022692"/>
    </source>
</evidence>
<dbReference type="InterPro" id="IPR036259">
    <property type="entry name" value="MFS_trans_sf"/>
</dbReference>
<dbReference type="AlphaFoldDB" id="A0A913XX03"/>
<evidence type="ECO:0000256" key="3">
    <source>
        <dbReference type="ARBA" id="ARBA00022448"/>
    </source>
</evidence>
<name>A0A913XX03_EXADI</name>
<proteinExistence type="inferred from homology"/>
<feature type="transmembrane region" description="Helical" evidence="7">
    <location>
        <begin position="222"/>
        <end position="242"/>
    </location>
</feature>
<keyword evidence="7" id="KW-0458">Lysosome</keyword>
<dbReference type="GO" id="GO:0012505">
    <property type="term" value="C:endomembrane system"/>
    <property type="evidence" value="ECO:0007669"/>
    <property type="project" value="UniProtKB-SubCell"/>
</dbReference>
<dbReference type="RefSeq" id="XP_020911138.2">
    <property type="nucleotide sequence ID" value="XM_021055479.2"/>
</dbReference>
<dbReference type="KEGG" id="epa:110248909"/>
<dbReference type="InterPro" id="IPR003492">
    <property type="entry name" value="Battenin_disease_Cln3"/>
</dbReference>
<accession>A0A913XX03</accession>
<evidence type="ECO:0000256" key="6">
    <source>
        <dbReference type="ARBA" id="ARBA00023136"/>
    </source>
</evidence>
<comment type="caution">
    <text evidence="7">Lacks conserved residue(s) required for the propagation of feature annotation.</text>
</comment>
<feature type="transmembrane region" description="Helical" evidence="7">
    <location>
        <begin position="195"/>
        <end position="215"/>
    </location>
</feature>
<organism evidence="8 9">
    <name type="scientific">Exaiptasia diaphana</name>
    <name type="common">Tropical sea anemone</name>
    <name type="synonym">Aiptasia pulchella</name>
    <dbReference type="NCBI Taxonomy" id="2652724"/>
    <lineage>
        <taxon>Eukaryota</taxon>
        <taxon>Metazoa</taxon>
        <taxon>Cnidaria</taxon>
        <taxon>Anthozoa</taxon>
        <taxon>Hexacorallia</taxon>
        <taxon>Actiniaria</taxon>
        <taxon>Aiptasiidae</taxon>
        <taxon>Exaiptasia</taxon>
    </lineage>
</organism>
<dbReference type="SUPFAM" id="SSF103473">
    <property type="entry name" value="MFS general substrate transporter"/>
    <property type="match status" value="1"/>
</dbReference>
<evidence type="ECO:0000256" key="1">
    <source>
        <dbReference type="ARBA" id="ARBA00004127"/>
    </source>
</evidence>
<comment type="similarity">
    <text evidence="2 7">Belongs to the battenin family.</text>
</comment>
<keyword evidence="4 7" id="KW-0812">Transmembrane</keyword>
<feature type="transmembrane region" description="Helical" evidence="7">
    <location>
        <begin position="142"/>
        <end position="175"/>
    </location>
</feature>
<evidence type="ECO:0000313" key="8">
    <source>
        <dbReference type="EnsemblMetazoa" id="XP_020911138.2"/>
    </source>
</evidence>
<dbReference type="GO" id="GO:0005765">
    <property type="term" value="C:lysosomal membrane"/>
    <property type="evidence" value="ECO:0007669"/>
    <property type="project" value="UniProtKB-SubCell"/>
</dbReference>
<evidence type="ECO:0000256" key="5">
    <source>
        <dbReference type="ARBA" id="ARBA00022989"/>
    </source>
</evidence>
<dbReference type="EnsemblMetazoa" id="XM_021055479.2">
    <property type="protein sequence ID" value="XP_020911138.2"/>
    <property type="gene ID" value="LOC110248909"/>
</dbReference>
<protein>
    <recommendedName>
        <fullName evidence="7">Battenin</fullName>
    </recommendedName>
</protein>
<dbReference type="Pfam" id="PF02487">
    <property type="entry name" value="CLN3"/>
    <property type="match status" value="1"/>
</dbReference>
<keyword evidence="9" id="KW-1185">Reference proteome</keyword>
<evidence type="ECO:0000256" key="7">
    <source>
        <dbReference type="RuleBase" id="RU361113"/>
    </source>
</evidence>
<reference evidence="8" key="1">
    <citation type="submission" date="2022-11" db="UniProtKB">
        <authorList>
            <consortium name="EnsemblMetazoa"/>
        </authorList>
    </citation>
    <scope>IDENTIFICATION</scope>
</reference>
<keyword evidence="6 7" id="KW-0472">Membrane</keyword>
<dbReference type="PANTHER" id="PTHR10981:SF0">
    <property type="entry name" value="BATTENIN"/>
    <property type="match status" value="1"/>
</dbReference>
<evidence type="ECO:0000256" key="2">
    <source>
        <dbReference type="ARBA" id="ARBA00007467"/>
    </source>
</evidence>
<feature type="transmembrane region" description="Helical" evidence="7">
    <location>
        <begin position="39"/>
        <end position="60"/>
    </location>
</feature>
<dbReference type="Proteomes" id="UP000887567">
    <property type="component" value="Unplaced"/>
</dbReference>
<dbReference type="GeneID" id="110248909"/>
<comment type="subcellular location">
    <subcellularLocation>
        <location evidence="1">Endomembrane system</location>
        <topology evidence="1">Multi-pass membrane protein</topology>
    </subcellularLocation>
    <subcellularLocation>
        <location evidence="7">Lysosome membrane</location>
        <topology evidence="7">Multi-pass membrane protein</topology>
    </subcellularLocation>
</comment>
<keyword evidence="5 7" id="KW-1133">Transmembrane helix</keyword>
<dbReference type="GO" id="GO:0051453">
    <property type="term" value="P:regulation of intracellular pH"/>
    <property type="evidence" value="ECO:0007669"/>
    <property type="project" value="TreeGrafter"/>
</dbReference>
<keyword evidence="3" id="KW-0813">Transport</keyword>
<dbReference type="PANTHER" id="PTHR10981">
    <property type="entry name" value="BATTENIN"/>
    <property type="match status" value="1"/>
</dbReference>
<dbReference type="OMA" id="WLCNWQV"/>
<dbReference type="OrthoDB" id="5965864at2759"/>
<dbReference type="PRINTS" id="PR01315">
    <property type="entry name" value="BATTENIN"/>
</dbReference>
<feature type="transmembrane region" description="Helical" evidence="7">
    <location>
        <begin position="111"/>
        <end position="130"/>
    </location>
</feature>
<evidence type="ECO:0000313" key="9">
    <source>
        <dbReference type="Proteomes" id="UP000887567"/>
    </source>
</evidence>